<dbReference type="Proteomes" id="UP000800036">
    <property type="component" value="Unassembled WGS sequence"/>
</dbReference>
<protein>
    <submittedName>
        <fullName evidence="1">Uncharacterized protein</fullName>
    </submittedName>
</protein>
<sequence>MPSGMSLACIGSTASIAVALLQSERSRCLLNNALRQAGRSCKAVGRYPHNCFAINQHGEEKFTLSRSPYTDEPSRALVPSISFLPASALKCLPRMTM</sequence>
<organism evidence="1 2">
    <name type="scientific">Bimuria novae-zelandiae CBS 107.79</name>
    <dbReference type="NCBI Taxonomy" id="1447943"/>
    <lineage>
        <taxon>Eukaryota</taxon>
        <taxon>Fungi</taxon>
        <taxon>Dikarya</taxon>
        <taxon>Ascomycota</taxon>
        <taxon>Pezizomycotina</taxon>
        <taxon>Dothideomycetes</taxon>
        <taxon>Pleosporomycetidae</taxon>
        <taxon>Pleosporales</taxon>
        <taxon>Massarineae</taxon>
        <taxon>Didymosphaeriaceae</taxon>
        <taxon>Bimuria</taxon>
    </lineage>
</organism>
<gene>
    <name evidence="1" type="ORF">BU23DRAFT_235835</name>
</gene>
<dbReference type="EMBL" id="ML976707">
    <property type="protein sequence ID" value="KAF1969685.1"/>
    <property type="molecule type" value="Genomic_DNA"/>
</dbReference>
<evidence type="ECO:0000313" key="2">
    <source>
        <dbReference type="Proteomes" id="UP000800036"/>
    </source>
</evidence>
<keyword evidence="2" id="KW-1185">Reference proteome</keyword>
<dbReference type="AlphaFoldDB" id="A0A6A5UXY6"/>
<name>A0A6A5UXY6_9PLEO</name>
<proteinExistence type="predicted"/>
<evidence type="ECO:0000313" key="1">
    <source>
        <dbReference type="EMBL" id="KAF1969685.1"/>
    </source>
</evidence>
<accession>A0A6A5UXY6</accession>
<reference evidence="1" key="1">
    <citation type="journal article" date="2020" name="Stud. Mycol.">
        <title>101 Dothideomycetes genomes: a test case for predicting lifestyles and emergence of pathogens.</title>
        <authorList>
            <person name="Haridas S."/>
            <person name="Albert R."/>
            <person name="Binder M."/>
            <person name="Bloem J."/>
            <person name="Labutti K."/>
            <person name="Salamov A."/>
            <person name="Andreopoulos B."/>
            <person name="Baker S."/>
            <person name="Barry K."/>
            <person name="Bills G."/>
            <person name="Bluhm B."/>
            <person name="Cannon C."/>
            <person name="Castanera R."/>
            <person name="Culley D."/>
            <person name="Daum C."/>
            <person name="Ezra D."/>
            <person name="Gonzalez J."/>
            <person name="Henrissat B."/>
            <person name="Kuo A."/>
            <person name="Liang C."/>
            <person name="Lipzen A."/>
            <person name="Lutzoni F."/>
            <person name="Magnuson J."/>
            <person name="Mondo S."/>
            <person name="Nolan M."/>
            <person name="Ohm R."/>
            <person name="Pangilinan J."/>
            <person name="Park H.-J."/>
            <person name="Ramirez L."/>
            <person name="Alfaro M."/>
            <person name="Sun H."/>
            <person name="Tritt A."/>
            <person name="Yoshinaga Y."/>
            <person name="Zwiers L.-H."/>
            <person name="Turgeon B."/>
            <person name="Goodwin S."/>
            <person name="Spatafora J."/>
            <person name="Crous P."/>
            <person name="Grigoriev I."/>
        </authorList>
    </citation>
    <scope>NUCLEOTIDE SEQUENCE</scope>
    <source>
        <strain evidence="1">CBS 107.79</strain>
    </source>
</reference>